<dbReference type="Pfam" id="PF07686">
    <property type="entry name" value="V-set"/>
    <property type="match status" value="1"/>
</dbReference>
<evidence type="ECO:0000259" key="3">
    <source>
        <dbReference type="PROSITE" id="PS50835"/>
    </source>
</evidence>
<evidence type="ECO:0000256" key="2">
    <source>
        <dbReference type="SAM" id="SignalP"/>
    </source>
</evidence>
<feature type="chain" id="PRO_5029507421" description="Ig-like domain-containing protein" evidence="2">
    <location>
        <begin position="21"/>
        <end position="502"/>
    </location>
</feature>
<dbReference type="EMBL" id="JAAMOB010000018">
    <property type="protein sequence ID" value="KAF4101255.1"/>
    <property type="molecule type" value="Genomic_DNA"/>
</dbReference>
<dbReference type="Proteomes" id="UP000579812">
    <property type="component" value="Unassembled WGS sequence"/>
</dbReference>
<organism evidence="4 5">
    <name type="scientific">Onychostoma macrolepis</name>
    <dbReference type="NCBI Taxonomy" id="369639"/>
    <lineage>
        <taxon>Eukaryota</taxon>
        <taxon>Metazoa</taxon>
        <taxon>Chordata</taxon>
        <taxon>Craniata</taxon>
        <taxon>Vertebrata</taxon>
        <taxon>Euteleostomi</taxon>
        <taxon>Actinopterygii</taxon>
        <taxon>Neopterygii</taxon>
        <taxon>Teleostei</taxon>
        <taxon>Ostariophysi</taxon>
        <taxon>Cypriniformes</taxon>
        <taxon>Cyprinidae</taxon>
        <taxon>Acrossocheilinae</taxon>
        <taxon>Onychostoma</taxon>
    </lineage>
</organism>
<accession>A0A7J6C3S4</accession>
<dbReference type="CDD" id="cd00096">
    <property type="entry name" value="Ig"/>
    <property type="match status" value="1"/>
</dbReference>
<dbReference type="SMART" id="SM00409">
    <property type="entry name" value="IG"/>
    <property type="match status" value="3"/>
</dbReference>
<dbReference type="PROSITE" id="PS50835">
    <property type="entry name" value="IG_LIKE"/>
    <property type="match status" value="3"/>
</dbReference>
<keyword evidence="2" id="KW-0732">Signal</keyword>
<dbReference type="InterPro" id="IPR003599">
    <property type="entry name" value="Ig_sub"/>
</dbReference>
<dbReference type="AlphaFoldDB" id="A0A7J6C3S4"/>
<dbReference type="InterPro" id="IPR013783">
    <property type="entry name" value="Ig-like_fold"/>
</dbReference>
<feature type="region of interest" description="Disordered" evidence="1">
    <location>
        <begin position="416"/>
        <end position="443"/>
    </location>
</feature>
<dbReference type="InterPro" id="IPR013106">
    <property type="entry name" value="Ig_V-set"/>
</dbReference>
<dbReference type="PANTHER" id="PTHR11422:SF10">
    <property type="entry name" value="IG-LIKE DOMAIN-CONTAINING PROTEIN"/>
    <property type="match status" value="1"/>
</dbReference>
<evidence type="ECO:0000313" key="4">
    <source>
        <dbReference type="EMBL" id="KAF4101255.1"/>
    </source>
</evidence>
<dbReference type="Gene3D" id="2.60.40.10">
    <property type="entry name" value="Immunoglobulins"/>
    <property type="match status" value="3"/>
</dbReference>
<protein>
    <recommendedName>
        <fullName evidence="3">Ig-like domain-containing protein</fullName>
    </recommendedName>
</protein>
<sequence length="502" mass="56823">MIQTRNTVILLALLLVSTFAEKDPEPIFKALGGELEMGFCFGDDIAVYRMTADGKELLGQFSNSSVSPADAFKGRISFSTEVEGLLGLKLTNLQFSDSGIYIRECWSDSTIENYRKHYLYVCNKEFGSKEISLTPGTGADLVCNMDSIKHATVKWYRDTHDVSLFMDTKISLEPLQAEFKSLVRVQGEGSFLHISDEFIQDRPRFFCQVMEGEQCRSFQTIELPEEPELKTVYRSYGEDVVLTCSVDPLRQNHWKTPFGQVNSSAPVGTTENQMSTRMNSKNYSLIIQSLISNHSGSYKCFSTFLVEDYFLNVCPLYESTDILFSASDKKVVLECNFMSLPAFSGKAEYASVLWYRKTGEKDIQIMDSGDPSLTPPNDLQGRVEFSQVDSSLIFTDPQKEDSGTYWCVVLLENEETDEGDNEDAFGSDDGSDDDDDEEEPHSWIMDEEYMGMCLFRQSNSWLRKDRQSVRERLTVSREHNVDLMDTVMSCKAVLVVLCGNTD</sequence>
<keyword evidence="5" id="KW-1185">Reference proteome</keyword>
<comment type="caution">
    <text evidence="4">The sequence shown here is derived from an EMBL/GenBank/DDBJ whole genome shotgun (WGS) entry which is preliminary data.</text>
</comment>
<name>A0A7J6C3S4_9TELE</name>
<dbReference type="InterPro" id="IPR007110">
    <property type="entry name" value="Ig-like_dom"/>
</dbReference>
<proteinExistence type="predicted"/>
<evidence type="ECO:0000313" key="5">
    <source>
        <dbReference type="Proteomes" id="UP000579812"/>
    </source>
</evidence>
<dbReference type="PANTHER" id="PTHR11422">
    <property type="entry name" value="T-CELL SURFACE GLYCOPROTEIN CD4"/>
    <property type="match status" value="1"/>
</dbReference>
<reference evidence="4 5" key="1">
    <citation type="submission" date="2020-04" db="EMBL/GenBank/DDBJ databases">
        <title>Chromosome-level genome assembly of a cyprinid fish Onychostoma macrolepis by integration of Nanopore Sequencing, Bionano and Hi-C technology.</title>
        <authorList>
            <person name="Wang D."/>
        </authorList>
    </citation>
    <scope>NUCLEOTIDE SEQUENCE [LARGE SCALE GENOMIC DNA]</scope>
    <source>
        <strain evidence="4">SWU-2019</strain>
        <tissue evidence="4">Muscle</tissue>
    </source>
</reference>
<dbReference type="InterPro" id="IPR036179">
    <property type="entry name" value="Ig-like_dom_sf"/>
</dbReference>
<evidence type="ECO:0000256" key="1">
    <source>
        <dbReference type="SAM" id="MobiDB-lite"/>
    </source>
</evidence>
<feature type="domain" description="Ig-like" evidence="3">
    <location>
        <begin position="227"/>
        <end position="300"/>
    </location>
</feature>
<feature type="signal peptide" evidence="2">
    <location>
        <begin position="1"/>
        <end position="20"/>
    </location>
</feature>
<gene>
    <name evidence="4" type="ORF">G5714_017687</name>
</gene>
<feature type="domain" description="Ig-like" evidence="3">
    <location>
        <begin position="315"/>
        <end position="409"/>
    </location>
</feature>
<dbReference type="SUPFAM" id="SSF48726">
    <property type="entry name" value="Immunoglobulin"/>
    <property type="match status" value="3"/>
</dbReference>
<feature type="domain" description="Ig-like" evidence="3">
    <location>
        <begin position="136"/>
        <end position="209"/>
    </location>
</feature>